<evidence type="ECO:0000313" key="2">
    <source>
        <dbReference type="Proteomes" id="UP001600165"/>
    </source>
</evidence>
<comment type="caution">
    <text evidence="1">The sequence shown here is derived from an EMBL/GenBank/DDBJ whole genome shotgun (WGS) entry which is preliminary data.</text>
</comment>
<reference evidence="1 2" key="1">
    <citation type="submission" date="2024-10" db="EMBL/GenBank/DDBJ databases">
        <authorList>
            <person name="Ratan Roy A."/>
            <person name="Morales Sandoval P.H."/>
            <person name="De Los Santos Villalobos S."/>
            <person name="Chakraborty S."/>
            <person name="Mukherjee J."/>
        </authorList>
    </citation>
    <scope>NUCLEOTIDE SEQUENCE [LARGE SCALE GENOMIC DNA]</scope>
    <source>
        <strain evidence="1 2">S1</strain>
    </source>
</reference>
<protein>
    <recommendedName>
        <fullName evidence="3">RiboL-PSP-HEPN domain-containing protein</fullName>
    </recommendedName>
</protein>
<evidence type="ECO:0000313" key="1">
    <source>
        <dbReference type="EMBL" id="MFE4105813.1"/>
    </source>
</evidence>
<evidence type="ECO:0008006" key="3">
    <source>
        <dbReference type="Google" id="ProtNLM"/>
    </source>
</evidence>
<proteinExistence type="predicted"/>
<dbReference type="EMBL" id="JBHZOL010000036">
    <property type="protein sequence ID" value="MFE4105813.1"/>
    <property type="molecule type" value="Genomic_DNA"/>
</dbReference>
<sequence>MYAWFPDTAYEYAILLEDYHSREPSELRKKYFEATHEDNMYQYFASQEPPVFEPTSDWQPITILLFRSIYELLLDHLLWKLIRIELSPSGSAEDYACFVMSQFSSVSAKKDKCYKFVTGNKWSDDIKEFKAQNLDALLEESVKVRNEFIHRNPLAGSNNQDLADRSREAIPDLFELFVKLANKYYYPVAKDLSYIEIKRVPDTQDGI</sequence>
<name>A0ABW6ICC5_9CYAN</name>
<accession>A0ABW6ICC5</accession>
<keyword evidence="2" id="KW-1185">Reference proteome</keyword>
<organism evidence="1 2">
    <name type="scientific">Almyronema epifaneia S1</name>
    <dbReference type="NCBI Taxonomy" id="2991925"/>
    <lineage>
        <taxon>Bacteria</taxon>
        <taxon>Bacillati</taxon>
        <taxon>Cyanobacteriota</taxon>
        <taxon>Cyanophyceae</taxon>
        <taxon>Nodosilineales</taxon>
        <taxon>Nodosilineaceae</taxon>
        <taxon>Almyronema</taxon>
        <taxon>Almyronema epifaneia</taxon>
    </lineage>
</organism>
<dbReference type="Proteomes" id="UP001600165">
    <property type="component" value="Unassembled WGS sequence"/>
</dbReference>
<dbReference type="RefSeq" id="WP_377962966.1">
    <property type="nucleotide sequence ID" value="NZ_JBHZOL010000036.1"/>
</dbReference>
<gene>
    <name evidence="1" type="ORF">ACFVKH_05965</name>
</gene>